<accession>A0A6J0NNK6</accession>
<dbReference type="GeneID" id="108856421"/>
<evidence type="ECO:0000313" key="3">
    <source>
        <dbReference type="RefSeq" id="XP_018485712.1"/>
    </source>
</evidence>
<protein>
    <submittedName>
        <fullName evidence="2 3">Uncharacterized protein LOC108856421</fullName>
    </submittedName>
</protein>
<name>A0A6J0NNK6_RAPSA</name>
<dbReference type="OrthoDB" id="6770063at2759"/>
<reference evidence="1" key="1">
    <citation type="journal article" date="2019" name="Database">
        <title>The radish genome database (RadishGD): an integrated information resource for radish genomics.</title>
        <authorList>
            <person name="Yu H.J."/>
            <person name="Baek S."/>
            <person name="Lee Y.J."/>
            <person name="Cho A."/>
            <person name="Mun J.H."/>
        </authorList>
    </citation>
    <scope>NUCLEOTIDE SEQUENCE [LARGE SCALE GENOMIC DNA]</scope>
    <source>
        <strain evidence="1">cv. WK10039</strain>
    </source>
</reference>
<gene>
    <name evidence="2 3 4 5" type="primary">LOC108856421</name>
</gene>
<evidence type="ECO:0000313" key="1">
    <source>
        <dbReference type="Proteomes" id="UP000504610"/>
    </source>
</evidence>
<dbReference type="RefSeq" id="XP_018485714.1">
    <property type="nucleotide sequence ID" value="XM_018630212.2"/>
</dbReference>
<dbReference type="AlphaFoldDB" id="A0A6J0NNK6"/>
<dbReference type="KEGG" id="rsz:108856421"/>
<keyword evidence="1" id="KW-1185">Reference proteome</keyword>
<dbReference type="RefSeq" id="XP_018485713.1">
    <property type="nucleotide sequence ID" value="XM_018630211.2"/>
</dbReference>
<evidence type="ECO:0000313" key="5">
    <source>
        <dbReference type="RefSeq" id="XP_018485714.1"/>
    </source>
</evidence>
<evidence type="ECO:0000313" key="4">
    <source>
        <dbReference type="RefSeq" id="XP_018485713.1"/>
    </source>
</evidence>
<dbReference type="RefSeq" id="XP_018485712.1">
    <property type="nucleotide sequence ID" value="XM_018630210.2"/>
</dbReference>
<organism evidence="1 2">
    <name type="scientific">Raphanus sativus</name>
    <name type="common">Radish</name>
    <name type="synonym">Raphanus raphanistrum var. sativus</name>
    <dbReference type="NCBI Taxonomy" id="3726"/>
    <lineage>
        <taxon>Eukaryota</taxon>
        <taxon>Viridiplantae</taxon>
        <taxon>Streptophyta</taxon>
        <taxon>Embryophyta</taxon>
        <taxon>Tracheophyta</taxon>
        <taxon>Spermatophyta</taxon>
        <taxon>Magnoliopsida</taxon>
        <taxon>eudicotyledons</taxon>
        <taxon>Gunneridae</taxon>
        <taxon>Pentapetalae</taxon>
        <taxon>rosids</taxon>
        <taxon>malvids</taxon>
        <taxon>Brassicales</taxon>
        <taxon>Brassicaceae</taxon>
        <taxon>Brassiceae</taxon>
        <taxon>Raphanus</taxon>
    </lineage>
</organism>
<reference evidence="2 3" key="2">
    <citation type="submission" date="2025-04" db="UniProtKB">
        <authorList>
            <consortium name="RefSeq"/>
        </authorList>
    </citation>
    <scope>IDENTIFICATION</scope>
    <source>
        <tissue evidence="2 3">Leaf</tissue>
    </source>
</reference>
<dbReference type="RefSeq" id="XP_018485711.1">
    <property type="nucleotide sequence ID" value="XM_018630209.2"/>
</dbReference>
<sequence>MILCIVNLINYMDRGVIASNGVNGSSTPCDFIGLCSAGTGIQGEFRLSNFQDGLLSSAFMVGLLVASPIFAALSKRPSVNLLYLSQSLFLCIKKLNQRSNVSMFLYIGCFSLGPAIIISEGAPKIWIVCFSDLHGGFVRILGSNTTNSIGSLLPSHEVLFFCYGFLIKVEMRGSLCKVCSCVFSSSV</sequence>
<dbReference type="Proteomes" id="UP000504610">
    <property type="component" value="Chromosome 5"/>
</dbReference>
<evidence type="ECO:0000313" key="2">
    <source>
        <dbReference type="RefSeq" id="XP_018485711.1"/>
    </source>
</evidence>
<proteinExistence type="predicted"/>